<reference evidence="2" key="1">
    <citation type="submission" date="2023-01" db="EMBL/GenBank/DDBJ databases">
        <title>Human gut microbiome strain richness.</title>
        <authorList>
            <person name="Chen-Liaw A."/>
        </authorList>
    </citation>
    <scope>NUCLEOTIDE SEQUENCE</scope>
    <source>
        <strain evidence="2">RTP21484st1_H11_RTP21484_190118</strain>
    </source>
</reference>
<name>A0AAW6DHV8_MEDGN</name>
<keyword evidence="1" id="KW-1133">Transmembrane helix</keyword>
<dbReference type="Proteomes" id="UP001212160">
    <property type="component" value="Unassembled WGS sequence"/>
</dbReference>
<dbReference type="RefSeq" id="WP_272107758.1">
    <property type="nucleotide sequence ID" value="NZ_JAQMLA010000019.1"/>
</dbReference>
<organism evidence="2 3">
    <name type="scientific">Mediterraneibacter gnavus</name>
    <name type="common">Ruminococcus gnavus</name>
    <dbReference type="NCBI Taxonomy" id="33038"/>
    <lineage>
        <taxon>Bacteria</taxon>
        <taxon>Bacillati</taxon>
        <taxon>Bacillota</taxon>
        <taxon>Clostridia</taxon>
        <taxon>Lachnospirales</taxon>
        <taxon>Lachnospiraceae</taxon>
        <taxon>Mediterraneibacter</taxon>
    </lineage>
</organism>
<evidence type="ECO:0008006" key="4">
    <source>
        <dbReference type="Google" id="ProtNLM"/>
    </source>
</evidence>
<dbReference type="AlphaFoldDB" id="A0AAW6DHV8"/>
<gene>
    <name evidence="2" type="ORF">PNW85_08335</name>
</gene>
<protein>
    <recommendedName>
        <fullName evidence="4">Prepilin-type N-terminal cleavage/methylation domain-containing protein</fullName>
    </recommendedName>
</protein>
<sequence>MLRKFTESMRERVQMFVAEMQAETGLSVVEMILILVVNLIPYFGVDIVCIE</sequence>
<evidence type="ECO:0000256" key="1">
    <source>
        <dbReference type="SAM" id="Phobius"/>
    </source>
</evidence>
<keyword evidence="1" id="KW-0472">Membrane</keyword>
<evidence type="ECO:0000313" key="2">
    <source>
        <dbReference type="EMBL" id="MDB8686682.1"/>
    </source>
</evidence>
<dbReference type="EMBL" id="JAQMLA010000019">
    <property type="protein sequence ID" value="MDB8686682.1"/>
    <property type="molecule type" value="Genomic_DNA"/>
</dbReference>
<keyword evidence="1" id="KW-0812">Transmembrane</keyword>
<comment type="caution">
    <text evidence="2">The sequence shown here is derived from an EMBL/GenBank/DDBJ whole genome shotgun (WGS) entry which is preliminary data.</text>
</comment>
<feature type="transmembrane region" description="Helical" evidence="1">
    <location>
        <begin position="21"/>
        <end position="43"/>
    </location>
</feature>
<proteinExistence type="predicted"/>
<evidence type="ECO:0000313" key="3">
    <source>
        <dbReference type="Proteomes" id="UP001212160"/>
    </source>
</evidence>
<accession>A0AAW6DHV8</accession>